<keyword evidence="1" id="KW-1133">Transmembrane helix</keyword>
<dbReference type="EMBL" id="UOGJ01000073">
    <property type="protein sequence ID" value="VAX35813.1"/>
    <property type="molecule type" value="Genomic_DNA"/>
</dbReference>
<gene>
    <name evidence="2" type="ORF">MNBD_UNCLBAC01-332</name>
</gene>
<dbReference type="AlphaFoldDB" id="A0A3B1DGA9"/>
<evidence type="ECO:0000313" key="2">
    <source>
        <dbReference type="EMBL" id="VAX35813.1"/>
    </source>
</evidence>
<sequence length="87" mass="9941">MKILKIIFLTVVFTTPILLLNCLHIYAGMSRSKSYKVSVTIPHIIGLNTNVQETLQAKKNNSSQQKIQFQKIVRNNKTIMLQTIVIK</sequence>
<proteinExistence type="predicted"/>
<accession>A0A3B1DGA9</accession>
<protein>
    <submittedName>
        <fullName evidence="2">Uncharacterized protein</fullName>
    </submittedName>
</protein>
<keyword evidence="1" id="KW-0812">Transmembrane</keyword>
<organism evidence="2">
    <name type="scientific">hydrothermal vent metagenome</name>
    <dbReference type="NCBI Taxonomy" id="652676"/>
    <lineage>
        <taxon>unclassified sequences</taxon>
        <taxon>metagenomes</taxon>
        <taxon>ecological metagenomes</taxon>
    </lineage>
</organism>
<feature type="transmembrane region" description="Helical" evidence="1">
    <location>
        <begin position="6"/>
        <end position="26"/>
    </location>
</feature>
<evidence type="ECO:0000256" key="1">
    <source>
        <dbReference type="SAM" id="Phobius"/>
    </source>
</evidence>
<keyword evidence="1" id="KW-0472">Membrane</keyword>
<name>A0A3B1DGA9_9ZZZZ</name>
<reference evidence="2" key="1">
    <citation type="submission" date="2018-06" db="EMBL/GenBank/DDBJ databases">
        <authorList>
            <person name="Zhirakovskaya E."/>
        </authorList>
    </citation>
    <scope>NUCLEOTIDE SEQUENCE</scope>
</reference>